<dbReference type="AlphaFoldDB" id="A0A1G6C1H2"/>
<reference evidence="2 3" key="1">
    <citation type="submission" date="2016-10" db="EMBL/GenBank/DDBJ databases">
        <authorList>
            <person name="de Groot N.N."/>
        </authorList>
    </citation>
    <scope>NUCLEOTIDE SEQUENCE [LARGE SCALE GENOMIC DNA]</scope>
    <source>
        <strain evidence="2 3">ASO4-2</strain>
    </source>
</reference>
<dbReference type="EMBL" id="FMXO01000006">
    <property type="protein sequence ID" value="SDB26711.1"/>
    <property type="molecule type" value="Genomic_DNA"/>
</dbReference>
<dbReference type="STRING" id="617002.SAMN05660653_01283"/>
<protein>
    <recommendedName>
        <fullName evidence="4">tRNA_anti-like</fullName>
    </recommendedName>
</protein>
<sequence length="127" mass="13623">MRKYVLVFSLISISVIGLAVFNPTATPALNVNDVAFDPLAYTGNITIRGVTGAVSNQDPSIFGIMDVKELRCTVQGCEKVFLPIKYTGKRPSMGDEVVVAGSFTENKGTLIFDADSVQIVRNHNLGG</sequence>
<accession>A0A1G6C1H2</accession>
<gene>
    <name evidence="2" type="ORF">SAMN05660653_01283</name>
</gene>
<evidence type="ECO:0000313" key="3">
    <source>
        <dbReference type="Proteomes" id="UP000198771"/>
    </source>
</evidence>
<dbReference type="Proteomes" id="UP000198771">
    <property type="component" value="Unassembled WGS sequence"/>
</dbReference>
<dbReference type="OrthoDB" id="5397852at2"/>
<name>A0A1G6C1H2_9BACT</name>
<organism evidence="2 3">
    <name type="scientific">Desulfonatronum thiosulfatophilum</name>
    <dbReference type="NCBI Taxonomy" id="617002"/>
    <lineage>
        <taxon>Bacteria</taxon>
        <taxon>Pseudomonadati</taxon>
        <taxon>Thermodesulfobacteriota</taxon>
        <taxon>Desulfovibrionia</taxon>
        <taxon>Desulfovibrionales</taxon>
        <taxon>Desulfonatronaceae</taxon>
        <taxon>Desulfonatronum</taxon>
    </lineage>
</organism>
<keyword evidence="1" id="KW-0732">Signal</keyword>
<dbReference type="RefSeq" id="WP_092118849.1">
    <property type="nucleotide sequence ID" value="NZ_FMXO01000006.1"/>
</dbReference>
<keyword evidence="3" id="KW-1185">Reference proteome</keyword>
<feature type="chain" id="PRO_5011631703" description="tRNA_anti-like" evidence="1">
    <location>
        <begin position="20"/>
        <end position="127"/>
    </location>
</feature>
<evidence type="ECO:0000313" key="2">
    <source>
        <dbReference type="EMBL" id="SDB26711.1"/>
    </source>
</evidence>
<evidence type="ECO:0000256" key="1">
    <source>
        <dbReference type="SAM" id="SignalP"/>
    </source>
</evidence>
<evidence type="ECO:0008006" key="4">
    <source>
        <dbReference type="Google" id="ProtNLM"/>
    </source>
</evidence>
<proteinExistence type="predicted"/>
<feature type="signal peptide" evidence="1">
    <location>
        <begin position="1"/>
        <end position="19"/>
    </location>
</feature>